<reference evidence="2 3" key="1">
    <citation type="submission" date="2018-11" db="EMBL/GenBank/DDBJ databases">
        <title>Rhodococcus spongicola sp. nov. and Rhodococcus xishaensis sp. nov. from marine sponges.</title>
        <authorList>
            <person name="Li L."/>
            <person name="Lin H.W."/>
        </authorList>
    </citation>
    <scope>NUCLEOTIDE SEQUENCE [LARGE SCALE GENOMIC DNA]</scope>
    <source>
        <strain evidence="2 3">CCTCC AB2014297</strain>
    </source>
</reference>
<evidence type="ECO:0000313" key="2">
    <source>
        <dbReference type="EMBL" id="RVW10190.1"/>
    </source>
</evidence>
<dbReference type="Proteomes" id="UP000286208">
    <property type="component" value="Unassembled WGS sequence"/>
</dbReference>
<organism evidence="2 3">
    <name type="scientific">Prescottella agglutinans</name>
    <dbReference type="NCBI Taxonomy" id="1644129"/>
    <lineage>
        <taxon>Bacteria</taxon>
        <taxon>Bacillati</taxon>
        <taxon>Actinomycetota</taxon>
        <taxon>Actinomycetes</taxon>
        <taxon>Mycobacteriales</taxon>
        <taxon>Nocardiaceae</taxon>
        <taxon>Prescottella</taxon>
    </lineage>
</organism>
<protein>
    <submittedName>
        <fullName evidence="2">Uncharacterized protein</fullName>
    </submittedName>
</protein>
<sequence>MTVDREQPAPEHRRPEGVTDATVEAVGKLSEALETVEQARGHLYAFHQLMGRADRQLGEAVEMLIASGHPASAERLDTAMVGRNVLEGRWTFQVVEEFDDGYWSEFREHEKAVRETLLCGRRHLYEAEMKEARRTPGRAGHEARPAPEQ</sequence>
<comment type="caution">
    <text evidence="2">The sequence shown here is derived from an EMBL/GenBank/DDBJ whole genome shotgun (WGS) entry which is preliminary data.</text>
</comment>
<dbReference type="RefSeq" id="WP_127915581.1">
    <property type="nucleotide sequence ID" value="NZ_RKLP01000003.1"/>
</dbReference>
<keyword evidence="3" id="KW-1185">Reference proteome</keyword>
<dbReference type="OrthoDB" id="3212097at2"/>
<accession>A0A438BGP8</accession>
<feature type="compositionally biased region" description="Basic and acidic residues" evidence="1">
    <location>
        <begin position="1"/>
        <end position="17"/>
    </location>
</feature>
<evidence type="ECO:0000313" key="3">
    <source>
        <dbReference type="Proteomes" id="UP000286208"/>
    </source>
</evidence>
<dbReference type="AlphaFoldDB" id="A0A438BGP8"/>
<name>A0A438BGP8_9NOCA</name>
<feature type="region of interest" description="Disordered" evidence="1">
    <location>
        <begin position="130"/>
        <end position="149"/>
    </location>
</feature>
<proteinExistence type="predicted"/>
<evidence type="ECO:0000256" key="1">
    <source>
        <dbReference type="SAM" id="MobiDB-lite"/>
    </source>
</evidence>
<gene>
    <name evidence="2" type="ORF">EGT67_08270</name>
</gene>
<feature type="region of interest" description="Disordered" evidence="1">
    <location>
        <begin position="1"/>
        <end position="20"/>
    </location>
</feature>
<dbReference type="EMBL" id="RKLP01000003">
    <property type="protein sequence ID" value="RVW10190.1"/>
    <property type="molecule type" value="Genomic_DNA"/>
</dbReference>